<dbReference type="RefSeq" id="WP_146322310.1">
    <property type="nucleotide sequence ID" value="NZ_CP042305.1"/>
</dbReference>
<evidence type="ECO:0000313" key="2">
    <source>
        <dbReference type="Proteomes" id="UP000320216"/>
    </source>
</evidence>
<reference evidence="1 2" key="1">
    <citation type="submission" date="2019-07" db="EMBL/GenBank/DDBJ databases">
        <title>Full genome sequence of Humibacter sp. WJ7-1.</title>
        <authorList>
            <person name="Im W.-T."/>
        </authorList>
    </citation>
    <scope>NUCLEOTIDE SEQUENCE [LARGE SCALE GENOMIC DNA]</scope>
    <source>
        <strain evidence="1 2">WJ7-1</strain>
    </source>
</reference>
<dbReference type="KEGG" id="huw:FPZ11_17495"/>
<dbReference type="OrthoDB" id="3778270at2"/>
<dbReference type="Gene3D" id="2.30.110.10">
    <property type="entry name" value="Electron Transport, Fmn-binding Protein, Chain A"/>
    <property type="match status" value="1"/>
</dbReference>
<sequence length="134" mass="14870">MSEQKPRPRAQQAFEPVARSLAGRRWFPLWAVVHHRGRRSGTEYATPVAVVPTLDKSVMLIGLPWGVTTNWARNVVTAGGATVTWKGRDRSTTAPRIVEPAEAVALSKPLFRFVLRRMPGAIVLERDPEHPGRG</sequence>
<dbReference type="InterPro" id="IPR012349">
    <property type="entry name" value="Split_barrel_FMN-bd"/>
</dbReference>
<keyword evidence="2" id="KW-1185">Reference proteome</keyword>
<dbReference type="InterPro" id="IPR004378">
    <property type="entry name" value="F420H2_quin_Rdtase"/>
</dbReference>
<dbReference type="EMBL" id="CP042305">
    <property type="protein sequence ID" value="QDZ16306.1"/>
    <property type="molecule type" value="Genomic_DNA"/>
</dbReference>
<evidence type="ECO:0000313" key="1">
    <source>
        <dbReference type="EMBL" id="QDZ16306.1"/>
    </source>
</evidence>
<name>A0A5B8M7D6_9MICO</name>
<organism evidence="1 2">
    <name type="scientific">Humibacter ginsenosidimutans</name>
    <dbReference type="NCBI Taxonomy" id="2599293"/>
    <lineage>
        <taxon>Bacteria</taxon>
        <taxon>Bacillati</taxon>
        <taxon>Actinomycetota</taxon>
        <taxon>Actinomycetes</taxon>
        <taxon>Micrococcales</taxon>
        <taxon>Microbacteriaceae</taxon>
        <taxon>Humibacter</taxon>
    </lineage>
</organism>
<proteinExistence type="predicted"/>
<dbReference type="AlphaFoldDB" id="A0A5B8M7D6"/>
<protein>
    <submittedName>
        <fullName evidence="1">Nitroreductase family deazaflavin-dependent oxidoreductase</fullName>
    </submittedName>
</protein>
<dbReference type="NCBIfam" id="TIGR00026">
    <property type="entry name" value="hi_GC_TIGR00026"/>
    <property type="match status" value="1"/>
</dbReference>
<dbReference type="Proteomes" id="UP000320216">
    <property type="component" value="Chromosome"/>
</dbReference>
<accession>A0A5B8M7D6</accession>
<dbReference type="GO" id="GO:0016491">
    <property type="term" value="F:oxidoreductase activity"/>
    <property type="evidence" value="ECO:0007669"/>
    <property type="project" value="InterPro"/>
</dbReference>
<gene>
    <name evidence="1" type="ORF">FPZ11_17495</name>
</gene>